<accession>X1EGH3</accession>
<organism evidence="1">
    <name type="scientific">marine sediment metagenome</name>
    <dbReference type="NCBI Taxonomy" id="412755"/>
    <lineage>
        <taxon>unclassified sequences</taxon>
        <taxon>metagenomes</taxon>
        <taxon>ecological metagenomes</taxon>
    </lineage>
</organism>
<evidence type="ECO:0000313" key="1">
    <source>
        <dbReference type="EMBL" id="GAH31702.1"/>
    </source>
</evidence>
<reference evidence="1" key="1">
    <citation type="journal article" date="2014" name="Front. Microbiol.">
        <title>High frequency of phylogenetically diverse reductive dehalogenase-homologous genes in deep subseafloor sedimentary metagenomes.</title>
        <authorList>
            <person name="Kawai M."/>
            <person name="Futagami T."/>
            <person name="Toyoda A."/>
            <person name="Takaki Y."/>
            <person name="Nishi S."/>
            <person name="Hori S."/>
            <person name="Arai W."/>
            <person name="Tsubouchi T."/>
            <person name="Morono Y."/>
            <person name="Uchiyama I."/>
            <person name="Ito T."/>
            <person name="Fujiyama A."/>
            <person name="Inagaki F."/>
            <person name="Takami H."/>
        </authorList>
    </citation>
    <scope>NUCLEOTIDE SEQUENCE</scope>
    <source>
        <strain evidence="1">Expedition CK06-06</strain>
    </source>
</reference>
<comment type="caution">
    <text evidence="1">The sequence shown here is derived from an EMBL/GenBank/DDBJ whole genome shotgun (WGS) entry which is preliminary data.</text>
</comment>
<dbReference type="AlphaFoldDB" id="X1EGH3"/>
<protein>
    <submittedName>
        <fullName evidence="1">Uncharacterized protein</fullName>
    </submittedName>
</protein>
<sequence length="57" mass="6576">MARFDLNEIKSQAKKNFTEAWVSTGKLIPKGTKISLERKGKPHLVRQLIQQSREILL</sequence>
<name>X1EGH3_9ZZZZ</name>
<proteinExistence type="predicted"/>
<feature type="non-terminal residue" evidence="1">
    <location>
        <position position="57"/>
    </location>
</feature>
<dbReference type="EMBL" id="BARU01011558">
    <property type="protein sequence ID" value="GAH31702.1"/>
    <property type="molecule type" value="Genomic_DNA"/>
</dbReference>
<gene>
    <name evidence="1" type="ORF">S03H2_21658</name>
</gene>